<organism evidence="17 18">
    <name type="scientific">Brachionus calyciflorus</name>
    <dbReference type="NCBI Taxonomy" id="104777"/>
    <lineage>
        <taxon>Eukaryota</taxon>
        <taxon>Metazoa</taxon>
        <taxon>Spiralia</taxon>
        <taxon>Gnathifera</taxon>
        <taxon>Rotifera</taxon>
        <taxon>Eurotatoria</taxon>
        <taxon>Monogononta</taxon>
        <taxon>Pseudotrocha</taxon>
        <taxon>Ploima</taxon>
        <taxon>Brachionidae</taxon>
        <taxon>Brachionus</taxon>
    </lineage>
</organism>
<evidence type="ECO:0000256" key="5">
    <source>
        <dbReference type="ARBA" id="ARBA00011738"/>
    </source>
</evidence>
<evidence type="ECO:0000256" key="6">
    <source>
        <dbReference type="ARBA" id="ARBA00012288"/>
    </source>
</evidence>
<evidence type="ECO:0000259" key="16">
    <source>
        <dbReference type="PROSITE" id="PS00907"/>
    </source>
</evidence>
<dbReference type="Proteomes" id="UP000663879">
    <property type="component" value="Unassembled WGS sequence"/>
</dbReference>
<dbReference type="HAMAP" id="MF_00218">
    <property type="entry name" value="URO_D"/>
    <property type="match status" value="1"/>
</dbReference>
<dbReference type="OrthoDB" id="339900at2759"/>
<proteinExistence type="inferred from homology"/>
<dbReference type="PROSITE" id="PS00906">
    <property type="entry name" value="UROD_1"/>
    <property type="match status" value="1"/>
</dbReference>
<accession>A0A814CL35</accession>
<dbReference type="PANTHER" id="PTHR21091">
    <property type="entry name" value="METHYLTETRAHYDROFOLATE:HOMOCYSTEINE METHYLTRANSFERASE RELATED"/>
    <property type="match status" value="1"/>
</dbReference>
<comment type="pathway">
    <text evidence="3 13">Porphyrin-containing compound metabolism; protoporphyrin-IX biosynthesis; coproporphyrinogen-III from 5-aminolevulinate: step 4/4.</text>
</comment>
<evidence type="ECO:0000256" key="14">
    <source>
        <dbReference type="RuleBase" id="RU004169"/>
    </source>
</evidence>
<dbReference type="AlphaFoldDB" id="A0A814CL35"/>
<dbReference type="PROSITE" id="PS00907">
    <property type="entry name" value="UROD_2"/>
    <property type="match status" value="1"/>
</dbReference>
<evidence type="ECO:0000256" key="9">
    <source>
        <dbReference type="ARBA" id="ARBA00022793"/>
    </source>
</evidence>
<dbReference type="FunFam" id="3.20.20.210:FF:000001">
    <property type="entry name" value="Uroporphyrinogen decarboxylase"/>
    <property type="match status" value="1"/>
</dbReference>
<dbReference type="CDD" id="cd00717">
    <property type="entry name" value="URO-D"/>
    <property type="match status" value="1"/>
</dbReference>
<comment type="subcellular location">
    <subcellularLocation>
        <location evidence="2">Cytoplasm</location>
    </subcellularLocation>
</comment>
<dbReference type="EC" id="4.1.1.37" evidence="6 13"/>
<dbReference type="InterPro" id="IPR006361">
    <property type="entry name" value="Uroporphyrinogen_deCO2ase_HemE"/>
</dbReference>
<reference evidence="17" key="1">
    <citation type="submission" date="2021-02" db="EMBL/GenBank/DDBJ databases">
        <authorList>
            <person name="Nowell W R."/>
        </authorList>
    </citation>
    <scope>NUCLEOTIDE SEQUENCE</scope>
    <source>
        <strain evidence="17">Ploen Becks lab</strain>
    </source>
</reference>
<name>A0A814CL35_9BILA</name>
<evidence type="ECO:0000256" key="4">
    <source>
        <dbReference type="ARBA" id="ARBA00009935"/>
    </source>
</evidence>
<evidence type="ECO:0000313" key="17">
    <source>
        <dbReference type="EMBL" id="CAF0943649.1"/>
    </source>
</evidence>
<sequence length="370" mass="41898">MSLSHLSTSNFSPLKNDLIIRAAKGESVERVPIWIMRQAGRYLAEFRELLKKHSFFELVQNPQLACEVTMMPINRFDLDAAIIFSDILVIPQALGMTVEMSPQKGPIFPSPLIAPSDISKLKKDCDVKKKLSYVLDAITLTRHTLDGKVPLIGFSGAPWTLMSYMIEGGNSKTHSKAKAWLYKYPKESHNLLNLLTNIVVDYLVEQACAGAQLLQLFESNAGCLDHNLFVNFALPYIEKISKEVRFKLQERNFHDVPMIIYAKDGHYVLDELAQCGYDVLGLDWTIEPRNARKICDENLSLQGNLDPCALYASNEDLTKIIRDMLLKFGCKRYIANLGHGIYPDINPESVKHLVNQIHLISHEIIQKENI</sequence>
<dbReference type="UniPathway" id="UPA00251">
    <property type="reaction ID" value="UER00321"/>
</dbReference>
<comment type="subunit">
    <text evidence="5">Homodimer.</text>
</comment>
<keyword evidence="18" id="KW-1185">Reference proteome</keyword>
<dbReference type="NCBIfam" id="TIGR01464">
    <property type="entry name" value="hemE"/>
    <property type="match status" value="1"/>
</dbReference>
<dbReference type="Pfam" id="PF01208">
    <property type="entry name" value="URO-D"/>
    <property type="match status" value="1"/>
</dbReference>
<feature type="domain" description="Uroporphyrinogen decarboxylase (URO-D)" evidence="16">
    <location>
        <begin position="152"/>
        <end position="168"/>
    </location>
</feature>
<comment type="similarity">
    <text evidence="4 14">Belongs to the uroporphyrinogen decarboxylase family.</text>
</comment>
<evidence type="ECO:0000256" key="8">
    <source>
        <dbReference type="ARBA" id="ARBA00022490"/>
    </source>
</evidence>
<gene>
    <name evidence="17" type="ORF">OXX778_LOCUS13560</name>
</gene>
<protein>
    <recommendedName>
        <fullName evidence="7 13">Uroporphyrinogen decarboxylase</fullName>
        <ecNumber evidence="6 13">4.1.1.37</ecNumber>
    </recommendedName>
</protein>
<evidence type="ECO:0000256" key="1">
    <source>
        <dbReference type="ARBA" id="ARBA00002448"/>
    </source>
</evidence>
<evidence type="ECO:0000256" key="12">
    <source>
        <dbReference type="ARBA" id="ARBA00048411"/>
    </source>
</evidence>
<keyword evidence="8" id="KW-0963">Cytoplasm</keyword>
<evidence type="ECO:0000256" key="11">
    <source>
        <dbReference type="ARBA" id="ARBA00023244"/>
    </source>
</evidence>
<comment type="catalytic activity">
    <reaction evidence="12">
        <text>uroporphyrinogen III + 4 H(+) = coproporphyrinogen III + 4 CO2</text>
        <dbReference type="Rhea" id="RHEA:19865"/>
        <dbReference type="ChEBI" id="CHEBI:15378"/>
        <dbReference type="ChEBI" id="CHEBI:16526"/>
        <dbReference type="ChEBI" id="CHEBI:57308"/>
        <dbReference type="ChEBI" id="CHEBI:57309"/>
        <dbReference type="EC" id="4.1.1.37"/>
    </reaction>
    <physiologicalReaction direction="left-to-right" evidence="12">
        <dbReference type="Rhea" id="RHEA:19866"/>
    </physiologicalReaction>
</comment>
<dbReference type="EMBL" id="CAJNOC010002627">
    <property type="protein sequence ID" value="CAF0943649.1"/>
    <property type="molecule type" value="Genomic_DNA"/>
</dbReference>
<evidence type="ECO:0000313" key="18">
    <source>
        <dbReference type="Proteomes" id="UP000663879"/>
    </source>
</evidence>
<evidence type="ECO:0000256" key="2">
    <source>
        <dbReference type="ARBA" id="ARBA00004496"/>
    </source>
</evidence>
<keyword evidence="10 13" id="KW-0456">Lyase</keyword>
<evidence type="ECO:0000256" key="10">
    <source>
        <dbReference type="ARBA" id="ARBA00023239"/>
    </source>
</evidence>
<dbReference type="GO" id="GO:0005829">
    <property type="term" value="C:cytosol"/>
    <property type="evidence" value="ECO:0007669"/>
    <property type="project" value="TreeGrafter"/>
</dbReference>
<dbReference type="GO" id="GO:0006782">
    <property type="term" value="P:protoporphyrinogen IX biosynthetic process"/>
    <property type="evidence" value="ECO:0007669"/>
    <property type="project" value="UniProtKB-UniPathway"/>
</dbReference>
<comment type="caution">
    <text evidence="17">The sequence shown here is derived from an EMBL/GenBank/DDBJ whole genome shotgun (WGS) entry which is preliminary data.</text>
</comment>
<dbReference type="GO" id="GO:0004853">
    <property type="term" value="F:uroporphyrinogen decarboxylase activity"/>
    <property type="evidence" value="ECO:0007669"/>
    <property type="project" value="UniProtKB-EC"/>
</dbReference>
<feature type="domain" description="Uroporphyrinogen decarboxylase (URO-D)" evidence="15">
    <location>
        <begin position="32"/>
        <end position="41"/>
    </location>
</feature>
<evidence type="ECO:0000256" key="7">
    <source>
        <dbReference type="ARBA" id="ARBA00014308"/>
    </source>
</evidence>
<comment type="function">
    <text evidence="1">Catalyzes the decarboxylation of four acetate groups of uroporphyrinogen-III to yield coproporphyrinogen-III.</text>
</comment>
<evidence type="ECO:0000256" key="3">
    <source>
        <dbReference type="ARBA" id="ARBA00004804"/>
    </source>
</evidence>
<dbReference type="SUPFAM" id="SSF51726">
    <property type="entry name" value="UROD/MetE-like"/>
    <property type="match status" value="1"/>
</dbReference>
<evidence type="ECO:0000259" key="15">
    <source>
        <dbReference type="PROSITE" id="PS00906"/>
    </source>
</evidence>
<dbReference type="Gene3D" id="3.20.20.210">
    <property type="match status" value="1"/>
</dbReference>
<keyword evidence="9 13" id="KW-0210">Decarboxylase</keyword>
<dbReference type="PANTHER" id="PTHR21091:SF169">
    <property type="entry name" value="UROPORPHYRINOGEN DECARBOXYLASE"/>
    <property type="match status" value="1"/>
</dbReference>
<dbReference type="InterPro" id="IPR000257">
    <property type="entry name" value="Uroporphyrinogen_deCOase"/>
</dbReference>
<keyword evidence="11 13" id="KW-0627">Porphyrin biosynthesis</keyword>
<evidence type="ECO:0000256" key="13">
    <source>
        <dbReference type="RuleBase" id="RU000554"/>
    </source>
</evidence>
<dbReference type="InterPro" id="IPR038071">
    <property type="entry name" value="UROD/MetE-like_sf"/>
</dbReference>